<protein>
    <submittedName>
        <fullName evidence="2">Uncharacterized protein</fullName>
    </submittedName>
</protein>
<dbReference type="Proteomes" id="UP000182409">
    <property type="component" value="Unassembled WGS sequence"/>
</dbReference>
<evidence type="ECO:0000256" key="1">
    <source>
        <dbReference type="SAM" id="MobiDB-lite"/>
    </source>
</evidence>
<evidence type="ECO:0000313" key="2">
    <source>
        <dbReference type="EMBL" id="SEB44450.1"/>
    </source>
</evidence>
<organism evidence="2 3">
    <name type="scientific">Terriglobus roseus</name>
    <dbReference type="NCBI Taxonomy" id="392734"/>
    <lineage>
        <taxon>Bacteria</taxon>
        <taxon>Pseudomonadati</taxon>
        <taxon>Acidobacteriota</taxon>
        <taxon>Terriglobia</taxon>
        <taxon>Terriglobales</taxon>
        <taxon>Acidobacteriaceae</taxon>
        <taxon>Terriglobus</taxon>
    </lineage>
</organism>
<reference evidence="2 3" key="1">
    <citation type="submission" date="2016-10" db="EMBL/GenBank/DDBJ databases">
        <authorList>
            <person name="de Groot N.N."/>
        </authorList>
    </citation>
    <scope>NUCLEOTIDE SEQUENCE [LARGE SCALE GENOMIC DNA]</scope>
    <source>
        <strain evidence="2 3">AB35.6</strain>
    </source>
</reference>
<name>A0A1H4JDS0_9BACT</name>
<sequence length="103" mass="11526">MASRNRAVVVIDEAAGKRIKQLALEEPYPRSDHVYLTVEFDDATEVLIELSCGLLFGVIHLDKDARGDLAPTSRRVHGSIQALEKRSKQIKDQQQKVVTEEPS</sequence>
<gene>
    <name evidence="2" type="ORF">SAMN05443244_0553</name>
</gene>
<proteinExistence type="predicted"/>
<accession>A0A1H4JDS0</accession>
<feature type="compositionally biased region" description="Basic and acidic residues" evidence="1">
    <location>
        <begin position="83"/>
        <end position="94"/>
    </location>
</feature>
<feature type="region of interest" description="Disordered" evidence="1">
    <location>
        <begin position="70"/>
        <end position="103"/>
    </location>
</feature>
<evidence type="ECO:0000313" key="3">
    <source>
        <dbReference type="Proteomes" id="UP000182409"/>
    </source>
</evidence>
<dbReference type="EMBL" id="FNSD01000001">
    <property type="protein sequence ID" value="SEB44450.1"/>
    <property type="molecule type" value="Genomic_DNA"/>
</dbReference>
<dbReference type="RefSeq" id="WP_074652242.1">
    <property type="nucleotide sequence ID" value="NZ_FNSD01000001.1"/>
</dbReference>
<dbReference type="AlphaFoldDB" id="A0A1H4JDS0"/>
<dbReference type="OrthoDB" id="122362at2"/>